<reference evidence="1" key="1">
    <citation type="journal article" date="2015" name="Nature">
        <title>Complex archaea that bridge the gap between prokaryotes and eukaryotes.</title>
        <authorList>
            <person name="Spang A."/>
            <person name="Saw J.H."/>
            <person name="Jorgensen S.L."/>
            <person name="Zaremba-Niedzwiedzka K."/>
            <person name="Martijn J."/>
            <person name="Lind A.E."/>
            <person name="van Eijk R."/>
            <person name="Schleper C."/>
            <person name="Guy L."/>
            <person name="Ettema T.J."/>
        </authorList>
    </citation>
    <scope>NUCLEOTIDE SEQUENCE</scope>
</reference>
<evidence type="ECO:0000313" key="1">
    <source>
        <dbReference type="EMBL" id="KKK93486.1"/>
    </source>
</evidence>
<accession>A0A0F9C9Z9</accession>
<dbReference type="EMBL" id="LAZR01047752">
    <property type="protein sequence ID" value="KKK93486.1"/>
    <property type="molecule type" value="Genomic_DNA"/>
</dbReference>
<dbReference type="AlphaFoldDB" id="A0A0F9C9Z9"/>
<organism evidence="1">
    <name type="scientific">marine sediment metagenome</name>
    <dbReference type="NCBI Taxonomy" id="412755"/>
    <lineage>
        <taxon>unclassified sequences</taxon>
        <taxon>metagenomes</taxon>
        <taxon>ecological metagenomes</taxon>
    </lineage>
</organism>
<sequence>MADKCECDSCKEYEKAEAEKVEKAARAAVGIIMDAVVETIGVDGHTWSDRPCQTCLAITGLIGRPYGCYWYQAKKKGKVK</sequence>
<proteinExistence type="predicted"/>
<gene>
    <name evidence="1" type="ORF">LCGC14_2692380</name>
</gene>
<name>A0A0F9C9Z9_9ZZZZ</name>
<comment type="caution">
    <text evidence="1">The sequence shown here is derived from an EMBL/GenBank/DDBJ whole genome shotgun (WGS) entry which is preliminary data.</text>
</comment>
<protein>
    <submittedName>
        <fullName evidence="1">Uncharacterized protein</fullName>
    </submittedName>
</protein>